<name>A0A149QS22_9PROT</name>
<evidence type="ECO:0000313" key="1">
    <source>
        <dbReference type="EMBL" id="KXV00116.1"/>
    </source>
</evidence>
<gene>
    <name evidence="1" type="ORF">AD929_12965</name>
</gene>
<proteinExistence type="predicted"/>
<organism evidence="1 2">
    <name type="scientific">Gluconobacter potus</name>
    <dbReference type="NCBI Taxonomy" id="2724927"/>
    <lineage>
        <taxon>Bacteria</taxon>
        <taxon>Pseudomonadati</taxon>
        <taxon>Pseudomonadota</taxon>
        <taxon>Alphaproteobacteria</taxon>
        <taxon>Acetobacterales</taxon>
        <taxon>Acetobacteraceae</taxon>
        <taxon>Gluconobacter</taxon>
    </lineage>
</organism>
<accession>A0A149QS22</accession>
<dbReference type="PATRIC" id="fig|442.7.peg.3407"/>
<dbReference type="Proteomes" id="UP000075573">
    <property type="component" value="Unassembled WGS sequence"/>
</dbReference>
<evidence type="ECO:0000313" key="2">
    <source>
        <dbReference type="Proteomes" id="UP000075573"/>
    </source>
</evidence>
<dbReference type="AlphaFoldDB" id="A0A149QS22"/>
<sequence>MNEACFMTTDRTDIPTWSWPCFMKYLRGLSPRFVARLFMRGADQSFLNMDALADPVLPSYLETLEACLRDEELAGLFGLPMRVDGGWNPDFSGELAELYRAALASLGSTMEVCFPSYQVLHGVFSRAWTGDDFSLDAMAPEGRVWFLPLPLTLLTPLRRAGQLGLDADTVRALAADYACIRAAGAFYESSAECGRDFLGWPLWSRGYSPELIAPFRPGDFVMVFPPEVMTPLRPSWPAGYSAVVSFDWIVDGHQSRWTAVTEKDVEEACRGRLRRIPGAWSAVQEQLVNNEPSLMAQWLEQLPAEINPEAFVRHLQPAPEQLDVENLSWN</sequence>
<protein>
    <submittedName>
        <fullName evidence="1">Uncharacterized protein</fullName>
    </submittedName>
</protein>
<reference evidence="1 2" key="1">
    <citation type="submission" date="2015-06" db="EMBL/GenBank/DDBJ databases">
        <title>Improved classification and identification of acetic acid bacteria using matrix-assisted laser desorption/ionization time-of-flight mass spectrometry; Gluconobacter nephelii and Gluconobacter uchimurae are later heterotypic synonyms of Gluconobacter japonicus and Gluconobacter oxydans, respectively.</title>
        <authorList>
            <person name="Li L."/>
            <person name="Cleenwerck I."/>
            <person name="De Vuyst L."/>
            <person name="Vandamme P."/>
        </authorList>
    </citation>
    <scope>NUCLEOTIDE SEQUENCE [LARGE SCALE GENOMIC DNA]</scope>
    <source>
        <strain evidence="1 2">LMG 1764</strain>
    </source>
</reference>
<comment type="caution">
    <text evidence="1">The sequence shown here is derived from an EMBL/GenBank/DDBJ whole genome shotgun (WGS) entry which is preliminary data.</text>
</comment>
<dbReference type="EMBL" id="LHZB01000118">
    <property type="protein sequence ID" value="KXV00116.1"/>
    <property type="molecule type" value="Genomic_DNA"/>
</dbReference>